<proteinExistence type="predicted"/>
<dbReference type="Proteomes" id="UP000199450">
    <property type="component" value="Unassembled WGS sequence"/>
</dbReference>
<feature type="domain" description="Glycosyltransferase subfamily 4-like N-terminal" evidence="2">
    <location>
        <begin position="13"/>
        <end position="186"/>
    </location>
</feature>
<dbReference type="InterPro" id="IPR050194">
    <property type="entry name" value="Glycosyltransferase_grp1"/>
</dbReference>
<keyword evidence="4" id="KW-1185">Reference proteome</keyword>
<keyword evidence="3" id="KW-0808">Transferase</keyword>
<organism evidence="3 4">
    <name type="scientific">Chryseobacterium taichungense</name>
    <dbReference type="NCBI Taxonomy" id="295069"/>
    <lineage>
        <taxon>Bacteria</taxon>
        <taxon>Pseudomonadati</taxon>
        <taxon>Bacteroidota</taxon>
        <taxon>Flavobacteriia</taxon>
        <taxon>Flavobacteriales</taxon>
        <taxon>Weeksellaceae</taxon>
        <taxon>Chryseobacterium group</taxon>
        <taxon>Chryseobacterium</taxon>
    </lineage>
</organism>
<feature type="domain" description="Glycosyl transferase family 1" evidence="1">
    <location>
        <begin position="195"/>
        <end position="348"/>
    </location>
</feature>
<name>A0A1H7YCW3_9FLAO</name>
<dbReference type="SUPFAM" id="SSF53756">
    <property type="entry name" value="UDP-Glycosyltransferase/glycogen phosphorylase"/>
    <property type="match status" value="1"/>
</dbReference>
<dbReference type="EMBL" id="FOBV01000003">
    <property type="protein sequence ID" value="SEM43795.1"/>
    <property type="molecule type" value="Genomic_DNA"/>
</dbReference>
<evidence type="ECO:0000259" key="1">
    <source>
        <dbReference type="Pfam" id="PF00534"/>
    </source>
</evidence>
<evidence type="ECO:0000313" key="3">
    <source>
        <dbReference type="EMBL" id="SEM43795.1"/>
    </source>
</evidence>
<evidence type="ECO:0000313" key="4">
    <source>
        <dbReference type="Proteomes" id="UP000199450"/>
    </source>
</evidence>
<dbReference type="Gene3D" id="3.40.50.2000">
    <property type="entry name" value="Glycogen Phosphorylase B"/>
    <property type="match status" value="2"/>
</dbReference>
<gene>
    <name evidence="3" type="ORF">SAMN05421856_103235</name>
</gene>
<dbReference type="Pfam" id="PF00534">
    <property type="entry name" value="Glycos_transf_1"/>
    <property type="match status" value="1"/>
</dbReference>
<dbReference type="InterPro" id="IPR001296">
    <property type="entry name" value="Glyco_trans_1"/>
</dbReference>
<sequence length="377" mass="43932">MILHITNDYSGSTVYKNLVRELDNNGVEQIVYNPFREASRIGKNKINFKNNRSQIIYSHILSKYADRVLYKRKIKKIVQDIEAKIDLKTVKFIHAHTWYSDGGAAYELHKKYNIPYIVAVRNTDLNVFLKYFLHERAYGKKILQNANKIITISAVYKNRMLEDSRLSHILDDVQQKLTVVPNGVDPYWIESKVMKRNVVKNEKSIQLLYIGKFNKGKNVFNLINAVKNYNHKVQNKIKLTLIGGGGNDEKRILDSIKNDPSFEFVGKVDSLPVLKSYYERSDFFTMPSKAETFGLVYIEALLQGLPVMYTQNEGIDGFYDDSIGEKVEDTSVSAIERGLERLIQKRDHYSFDMEQFLKNHDWKRIAEVYQQLYTEKK</sequence>
<dbReference type="InterPro" id="IPR028098">
    <property type="entry name" value="Glyco_trans_4-like_N"/>
</dbReference>
<accession>A0A1H7YCW3</accession>
<dbReference type="PANTHER" id="PTHR45947">
    <property type="entry name" value="SULFOQUINOVOSYL TRANSFERASE SQD2"/>
    <property type="match status" value="1"/>
</dbReference>
<protein>
    <submittedName>
        <fullName evidence="3">Glycosyltransferase involved in cell wall bisynthesis</fullName>
    </submittedName>
</protein>
<reference evidence="4" key="1">
    <citation type="submission" date="2016-10" db="EMBL/GenBank/DDBJ databases">
        <authorList>
            <person name="Varghese N."/>
            <person name="Submissions S."/>
        </authorList>
    </citation>
    <scope>NUCLEOTIDE SEQUENCE [LARGE SCALE GENOMIC DNA]</scope>
    <source>
        <strain evidence="4">DSM 17453</strain>
    </source>
</reference>
<dbReference type="Pfam" id="PF13439">
    <property type="entry name" value="Glyco_transf_4"/>
    <property type="match status" value="1"/>
</dbReference>
<evidence type="ECO:0000259" key="2">
    <source>
        <dbReference type="Pfam" id="PF13439"/>
    </source>
</evidence>
<dbReference type="PANTHER" id="PTHR45947:SF3">
    <property type="entry name" value="SULFOQUINOVOSYL TRANSFERASE SQD2"/>
    <property type="match status" value="1"/>
</dbReference>
<dbReference type="OrthoDB" id="9811239at2"/>
<dbReference type="GO" id="GO:0016757">
    <property type="term" value="F:glycosyltransferase activity"/>
    <property type="evidence" value="ECO:0007669"/>
    <property type="project" value="InterPro"/>
</dbReference>
<dbReference type="AlphaFoldDB" id="A0A1H7YCW3"/>
<dbReference type="STRING" id="295069.SAMN05421856_103235"/>
<dbReference type="RefSeq" id="WP_089999497.1">
    <property type="nucleotide sequence ID" value="NZ_FOBV01000003.1"/>
</dbReference>